<gene>
    <name evidence="7" type="ORF">D7X32_13815</name>
</gene>
<keyword evidence="4" id="KW-0862">Zinc</keyword>
<keyword evidence="5" id="KW-0482">Metalloprotease</keyword>
<evidence type="ECO:0000256" key="4">
    <source>
        <dbReference type="ARBA" id="ARBA00022833"/>
    </source>
</evidence>
<organism evidence="7 8">
    <name type="scientific">Corallococcus carmarthensis</name>
    <dbReference type="NCBI Taxonomy" id="2316728"/>
    <lineage>
        <taxon>Bacteria</taxon>
        <taxon>Pseudomonadati</taxon>
        <taxon>Myxococcota</taxon>
        <taxon>Myxococcia</taxon>
        <taxon>Myxococcales</taxon>
        <taxon>Cystobacterineae</taxon>
        <taxon>Myxococcaceae</taxon>
        <taxon>Corallococcus</taxon>
    </lineage>
</organism>
<keyword evidence="3" id="KW-0378">Hydrolase</keyword>
<dbReference type="SUPFAM" id="SSF102712">
    <property type="entry name" value="JAB1/MPN domain"/>
    <property type="match status" value="1"/>
</dbReference>
<dbReference type="Gene3D" id="3.40.140.10">
    <property type="entry name" value="Cytidine Deaminase, domain 2"/>
    <property type="match status" value="1"/>
</dbReference>
<protein>
    <recommendedName>
        <fullName evidence="6">JAB domain-containing protein</fullName>
    </recommendedName>
</protein>
<dbReference type="GO" id="GO:0046872">
    <property type="term" value="F:metal ion binding"/>
    <property type="evidence" value="ECO:0007669"/>
    <property type="project" value="UniProtKB-KW"/>
</dbReference>
<dbReference type="Pfam" id="PF14464">
    <property type="entry name" value="Prok-JAB"/>
    <property type="match status" value="1"/>
</dbReference>
<dbReference type="Proteomes" id="UP000268313">
    <property type="component" value="Unassembled WGS sequence"/>
</dbReference>
<name>A0A3A8KNE1_9BACT</name>
<comment type="caution">
    <text evidence="7">The sequence shown here is derived from an EMBL/GenBank/DDBJ whole genome shotgun (WGS) entry which is preliminary data.</text>
</comment>
<keyword evidence="2" id="KW-0479">Metal-binding</keyword>
<dbReference type="EMBL" id="RAWE01000040">
    <property type="protein sequence ID" value="RKH03474.1"/>
    <property type="molecule type" value="Genomic_DNA"/>
</dbReference>
<reference evidence="8" key="1">
    <citation type="submission" date="2018-09" db="EMBL/GenBank/DDBJ databases">
        <authorList>
            <person name="Livingstone P.G."/>
            <person name="Whitworth D.E."/>
        </authorList>
    </citation>
    <scope>NUCLEOTIDE SEQUENCE [LARGE SCALE GENOMIC DNA]</scope>
    <source>
        <strain evidence="8">CA043D</strain>
    </source>
</reference>
<keyword evidence="8" id="KW-1185">Reference proteome</keyword>
<dbReference type="GO" id="GO:0008237">
    <property type="term" value="F:metallopeptidase activity"/>
    <property type="evidence" value="ECO:0007669"/>
    <property type="project" value="UniProtKB-KW"/>
</dbReference>
<evidence type="ECO:0000256" key="5">
    <source>
        <dbReference type="ARBA" id="ARBA00023049"/>
    </source>
</evidence>
<evidence type="ECO:0000259" key="6">
    <source>
        <dbReference type="Pfam" id="PF14464"/>
    </source>
</evidence>
<evidence type="ECO:0000313" key="7">
    <source>
        <dbReference type="EMBL" id="RKH03474.1"/>
    </source>
</evidence>
<keyword evidence="1" id="KW-0645">Protease</keyword>
<dbReference type="AlphaFoldDB" id="A0A3A8KNE1"/>
<accession>A0A3A8KNE1</accession>
<proteinExistence type="predicted"/>
<evidence type="ECO:0000256" key="1">
    <source>
        <dbReference type="ARBA" id="ARBA00022670"/>
    </source>
</evidence>
<evidence type="ECO:0000313" key="8">
    <source>
        <dbReference type="Proteomes" id="UP000268313"/>
    </source>
</evidence>
<dbReference type="InterPro" id="IPR028090">
    <property type="entry name" value="JAB_dom_prok"/>
</dbReference>
<dbReference type="GO" id="GO:0006508">
    <property type="term" value="P:proteolysis"/>
    <property type="evidence" value="ECO:0007669"/>
    <property type="project" value="UniProtKB-KW"/>
</dbReference>
<feature type="domain" description="JAB" evidence="6">
    <location>
        <begin position="4"/>
        <end position="116"/>
    </location>
</feature>
<evidence type="ECO:0000256" key="3">
    <source>
        <dbReference type="ARBA" id="ARBA00022801"/>
    </source>
</evidence>
<evidence type="ECO:0000256" key="2">
    <source>
        <dbReference type="ARBA" id="ARBA00022723"/>
    </source>
</evidence>
<sequence length="132" mass="15176">MKERDHEAGGILLGRRIVDSENVIVDQVGEPSSSDVQARFRFMRSKLPAQRLVDEAWASSNGTLNYLGEWHSHPEDHPIPSTVDLENWRQIALRVVFEHDFLVFIIIGRVSVRAWEVERQHVAIRQLVLISV</sequence>